<dbReference type="Proteomes" id="UP001148786">
    <property type="component" value="Unassembled WGS sequence"/>
</dbReference>
<sequence>MTSARGYGHASFVLLETSKARMTRTCCRTLQSLKISLPTRRCAFYAALAVNFDSVGNYINPQRADLSFVQLERDRLVCATSRQNTVLVSVGGVASCNLIQPGFGGTGNTYQVKKIAIWGIDGEFQRQVFYIGNAYGHDMYSAALANGALTYTTKREGLTFGNNANSTPKKNAKFFKKTEGSYSTREQSFPQVLNFTDPVPVYDARRKPFYYMQHDFANLRSMPLYKQGHADLPPLAIVSVGYTVGTYTVGGGSAAPDVSSQASSSAANHAVSFNVLFVILHGFLDSDEPAPIKTAFDKCSSRK</sequence>
<evidence type="ECO:0000313" key="1">
    <source>
        <dbReference type="EMBL" id="KAJ3486817.1"/>
    </source>
</evidence>
<evidence type="ECO:0000313" key="2">
    <source>
        <dbReference type="Proteomes" id="UP001148786"/>
    </source>
</evidence>
<gene>
    <name evidence="1" type="ORF">NLJ89_g11778</name>
</gene>
<organism evidence="1 2">
    <name type="scientific">Agrocybe chaxingu</name>
    <dbReference type="NCBI Taxonomy" id="84603"/>
    <lineage>
        <taxon>Eukaryota</taxon>
        <taxon>Fungi</taxon>
        <taxon>Dikarya</taxon>
        <taxon>Basidiomycota</taxon>
        <taxon>Agaricomycotina</taxon>
        <taxon>Agaricomycetes</taxon>
        <taxon>Agaricomycetidae</taxon>
        <taxon>Agaricales</taxon>
        <taxon>Agaricineae</taxon>
        <taxon>Strophariaceae</taxon>
        <taxon>Agrocybe</taxon>
    </lineage>
</organism>
<accession>A0A9W8JN42</accession>
<keyword evidence="2" id="KW-1185">Reference proteome</keyword>
<dbReference type="OrthoDB" id="3061378at2759"/>
<reference evidence="1" key="1">
    <citation type="submission" date="2022-07" db="EMBL/GenBank/DDBJ databases">
        <title>Genome Sequence of Agrocybe chaxingu.</title>
        <authorList>
            <person name="Buettner E."/>
        </authorList>
    </citation>
    <scope>NUCLEOTIDE SEQUENCE</scope>
    <source>
        <strain evidence="1">MP-N11</strain>
    </source>
</reference>
<name>A0A9W8JN42_9AGAR</name>
<comment type="caution">
    <text evidence="1">The sequence shown here is derived from an EMBL/GenBank/DDBJ whole genome shotgun (WGS) entry which is preliminary data.</text>
</comment>
<dbReference type="AlphaFoldDB" id="A0A9W8JN42"/>
<proteinExistence type="predicted"/>
<protein>
    <submittedName>
        <fullName evidence="1">Uncharacterized protein</fullName>
    </submittedName>
</protein>
<dbReference type="EMBL" id="JANKHO010003018">
    <property type="protein sequence ID" value="KAJ3486817.1"/>
    <property type="molecule type" value="Genomic_DNA"/>
</dbReference>